<accession>A0ACB8CZ05</accession>
<reference evidence="1" key="1">
    <citation type="submission" date="2020-05" db="EMBL/GenBank/DDBJ databases">
        <title>Large-scale comparative analyses of tick genomes elucidate their genetic diversity and vector capacities.</title>
        <authorList>
            <person name="Jia N."/>
            <person name="Wang J."/>
            <person name="Shi W."/>
            <person name="Du L."/>
            <person name="Sun Y."/>
            <person name="Zhan W."/>
            <person name="Jiang J."/>
            <person name="Wang Q."/>
            <person name="Zhang B."/>
            <person name="Ji P."/>
            <person name="Sakyi L.B."/>
            <person name="Cui X."/>
            <person name="Yuan T."/>
            <person name="Jiang B."/>
            <person name="Yang W."/>
            <person name="Lam T.T.-Y."/>
            <person name="Chang Q."/>
            <person name="Ding S."/>
            <person name="Wang X."/>
            <person name="Zhu J."/>
            <person name="Ruan X."/>
            <person name="Zhao L."/>
            <person name="Wei J."/>
            <person name="Que T."/>
            <person name="Du C."/>
            <person name="Cheng J."/>
            <person name="Dai P."/>
            <person name="Han X."/>
            <person name="Huang E."/>
            <person name="Gao Y."/>
            <person name="Liu J."/>
            <person name="Shao H."/>
            <person name="Ye R."/>
            <person name="Li L."/>
            <person name="Wei W."/>
            <person name="Wang X."/>
            <person name="Wang C."/>
            <person name="Yang T."/>
            <person name="Huo Q."/>
            <person name="Li W."/>
            <person name="Guo W."/>
            <person name="Chen H."/>
            <person name="Zhou L."/>
            <person name="Ni X."/>
            <person name="Tian J."/>
            <person name="Zhou Y."/>
            <person name="Sheng Y."/>
            <person name="Liu T."/>
            <person name="Pan Y."/>
            <person name="Xia L."/>
            <person name="Li J."/>
            <person name="Zhao F."/>
            <person name="Cao W."/>
        </authorList>
    </citation>
    <scope>NUCLEOTIDE SEQUENCE</scope>
    <source>
        <strain evidence="1">Dsil-2018</strain>
    </source>
</reference>
<dbReference type="Proteomes" id="UP000821865">
    <property type="component" value="Chromosome 4"/>
</dbReference>
<evidence type="ECO:0000313" key="2">
    <source>
        <dbReference type="Proteomes" id="UP000821865"/>
    </source>
</evidence>
<protein>
    <submittedName>
        <fullName evidence="1">Uncharacterized protein</fullName>
    </submittedName>
</protein>
<dbReference type="EMBL" id="CM023473">
    <property type="protein sequence ID" value="KAH7954351.1"/>
    <property type="molecule type" value="Genomic_DNA"/>
</dbReference>
<proteinExistence type="predicted"/>
<keyword evidence="2" id="KW-1185">Reference proteome</keyword>
<evidence type="ECO:0000313" key="1">
    <source>
        <dbReference type="EMBL" id="KAH7954351.1"/>
    </source>
</evidence>
<gene>
    <name evidence="1" type="ORF">HPB49_017965</name>
</gene>
<organism evidence="1 2">
    <name type="scientific">Dermacentor silvarum</name>
    <name type="common">Tick</name>
    <dbReference type="NCBI Taxonomy" id="543639"/>
    <lineage>
        <taxon>Eukaryota</taxon>
        <taxon>Metazoa</taxon>
        <taxon>Ecdysozoa</taxon>
        <taxon>Arthropoda</taxon>
        <taxon>Chelicerata</taxon>
        <taxon>Arachnida</taxon>
        <taxon>Acari</taxon>
        <taxon>Parasitiformes</taxon>
        <taxon>Ixodida</taxon>
        <taxon>Ixodoidea</taxon>
        <taxon>Ixodidae</taxon>
        <taxon>Rhipicephalinae</taxon>
        <taxon>Dermacentor</taxon>
    </lineage>
</organism>
<comment type="caution">
    <text evidence="1">The sequence shown here is derived from an EMBL/GenBank/DDBJ whole genome shotgun (WGS) entry which is preliminary data.</text>
</comment>
<sequence>MASARLVRGSRRRSTAERCAMVLKRYRTVVTIAVIGVMTCVGTVLFALTITRDRYRAAAAAAECNSTSCQDSRTEAAARSSVREAVECRSFYDFVCSRHRHGRPLLHQQAALALVTRVNASLSSFPVLSETFLRGSCPGNYVLLGLDLHRACMDPAGPTDWEHVEWLLRRLGLAGWPLAKAQPLDRSPWDLAGVLDFNLGVFPLVRLSLRRHYGSVTIQLDRTPLPLRLHQLSVPPPRDLGSYLEIVERALGVLQGGEGTSDKDPGAYRAAAAAIVELEQAMERAQPHDAFVYGARLIRLGDLPRSRQWDWAEYVAIVRDDSTLLARANLTLLVHEPEHLALATEILGNASAAVLFNYLGYRTLTHLAPLLPAEAHFLLPLAPWADVGPSPLLAGCLQLLAHLHPHALRFFAGLKPGETKYVPPSRPGRRADELFAAAKRATASVVETLPWRDKDVGRRRARALLETRLVLREGSDGSSSSRQECVQGGPALSPSKGGILESLLRVQSARSFWLAASPEDGLDSRHQVEPFSMRADYFEEPNLLYVSPALSAALDDRPLGDVQAAAPLVEALLRAALPGEPHELLRFPASQLRCLARRLGISQYDVNMPDQLRELLQPSVLLQLLTRGRNESALLSVLVSKQLKLSQHQLLLVHWASTLCDSPSLQKRLRRYKLVPTRQRVDVTLANHAAFHEAWHCPAGSAMHRSKACPPLTL</sequence>
<name>A0ACB8CZ05_DERSI</name>